<name>A0A3Q9RP89_9BACI</name>
<organism evidence="1 2">
    <name type="scientific">Peribacillus asahii</name>
    <dbReference type="NCBI Taxonomy" id="228899"/>
    <lineage>
        <taxon>Bacteria</taxon>
        <taxon>Bacillati</taxon>
        <taxon>Bacillota</taxon>
        <taxon>Bacilli</taxon>
        <taxon>Bacillales</taxon>
        <taxon>Bacillaceae</taxon>
        <taxon>Peribacillus</taxon>
    </lineage>
</organism>
<dbReference type="EMBL" id="CP026095">
    <property type="protein sequence ID" value="AZV43715.1"/>
    <property type="molecule type" value="Genomic_DNA"/>
</dbReference>
<dbReference type="AlphaFoldDB" id="A0A3Q9RP89"/>
<dbReference type="InterPro" id="IPR027417">
    <property type="entry name" value="P-loop_NTPase"/>
</dbReference>
<evidence type="ECO:0000313" key="1">
    <source>
        <dbReference type="EMBL" id="AZV43715.1"/>
    </source>
</evidence>
<dbReference type="Gene3D" id="3.40.50.300">
    <property type="entry name" value="P-loop containing nucleotide triphosphate hydrolases"/>
    <property type="match status" value="1"/>
</dbReference>
<sequence length="606" mass="69547">MVIPMNNQNLSQRKIDGYLKLAQIIQWGRKNPVRFVERFFGMELLDYQKYVFMESWYKQYVLWCMGRNSGKTTLGSPFIMAKSLLIPNFQAYILAGVGSQSQEMFLKIEKIAKREIASFTGLTDVFYNETVKSAANTDGFTHNPASFQYKLYNGSIVNSLNGSFDNNRSKRSNLNFYDESGFAPDELFTTSEPFAVQNSDFRLGGDVDVTLFPKQMPNQLVYASSASSTDTYFFRKYSDFAKKMFLGDKRYFVADISSDVVINATFNGKLYPVSLLSQETVDAAMRDNKEKAMREYKNIFTSEGSDNQIIKRAMIIRNSETRPPILSNDGNGIFVFAIDPARNHDNSVSTVAELIEDENIGWRMEIVNNVSWTDLEKKKKTPIKTPDQIKDFKRMLLDYNGVKVADYENIHRVLIDAGAGGAGMSAWADGLLEDWTDNNGIKRRGLIDKNHDEYKTYSPKYPNAVDKISLLSPQKYKKEMFEALIEMMNLNLISFPETYDYKGELTIPLENGEVKKYKLTDDEILSLTNIDIAKEELVSIYAFKSSNGNVRYDLPPDKQNKIHDDRAYTIAMLAWYLQQLRRERITKRQSPKVNISELFMFKQPNL</sequence>
<dbReference type="Gene3D" id="3.30.420.240">
    <property type="match status" value="1"/>
</dbReference>
<evidence type="ECO:0000313" key="2">
    <source>
        <dbReference type="Proteomes" id="UP000283095"/>
    </source>
</evidence>
<proteinExistence type="predicted"/>
<accession>A0A3Q9RP89</accession>
<protein>
    <submittedName>
        <fullName evidence="1">Terminase</fullName>
    </submittedName>
</protein>
<reference evidence="1 2" key="1">
    <citation type="submission" date="2018-01" db="EMBL/GenBank/DDBJ databases">
        <title>Bacillus asahii Genome sequencing and assembly.</title>
        <authorList>
            <person name="Jiang H."/>
            <person name="Feng Y."/>
            <person name="Zhao F."/>
            <person name="Lin X."/>
        </authorList>
    </citation>
    <scope>NUCLEOTIDE SEQUENCE [LARGE SCALE GENOMIC DNA]</scope>
    <source>
        <strain evidence="1 2">OM18</strain>
    </source>
</reference>
<dbReference type="KEGG" id="pasa:BAOM_3106"/>
<dbReference type="Proteomes" id="UP000283095">
    <property type="component" value="Chromosome"/>
</dbReference>
<gene>
    <name evidence="1" type="ORF">BAOM_3106</name>
</gene>